<proteinExistence type="predicted"/>
<evidence type="ECO:0000256" key="7">
    <source>
        <dbReference type="PROSITE-ProRule" id="PRU01232"/>
    </source>
</evidence>
<keyword evidence="4 8" id="KW-0732">Signal</keyword>
<dbReference type="InterPro" id="IPR005528">
    <property type="entry name" value="ChpA-H"/>
</dbReference>
<dbReference type="Pfam" id="PF03777">
    <property type="entry name" value="ChpA-C"/>
    <property type="match status" value="1"/>
</dbReference>
<evidence type="ECO:0000256" key="6">
    <source>
        <dbReference type="ARBA" id="ARBA00023087"/>
    </source>
</evidence>
<dbReference type="Proteomes" id="UP001470023">
    <property type="component" value="Unassembled WGS sequence"/>
</dbReference>
<evidence type="ECO:0000256" key="1">
    <source>
        <dbReference type="ARBA" id="ARBA00004191"/>
    </source>
</evidence>
<evidence type="ECO:0000313" key="11">
    <source>
        <dbReference type="Proteomes" id="UP001470023"/>
    </source>
</evidence>
<evidence type="ECO:0000259" key="9">
    <source>
        <dbReference type="PROSITE" id="PS51884"/>
    </source>
</evidence>
<accession>A0ABV1UJF9</accession>
<dbReference type="PROSITE" id="PS51884">
    <property type="entry name" value="CHAPLIN"/>
    <property type="match status" value="1"/>
</dbReference>
<organism evidence="10 11">
    <name type="scientific">Streptomyces sp. 900105245</name>
    <dbReference type="NCBI Taxonomy" id="3154379"/>
    <lineage>
        <taxon>Bacteria</taxon>
        <taxon>Bacillati</taxon>
        <taxon>Actinomycetota</taxon>
        <taxon>Actinomycetes</taxon>
        <taxon>Kitasatosporales</taxon>
        <taxon>Streptomycetaceae</taxon>
        <taxon>Streptomyces</taxon>
    </lineage>
</organism>
<comment type="subcellular location">
    <subcellularLocation>
        <location evidence="1">Secreted</location>
        <location evidence="1">Cell wall</location>
    </subcellularLocation>
</comment>
<evidence type="ECO:0000256" key="3">
    <source>
        <dbReference type="ARBA" id="ARBA00022525"/>
    </source>
</evidence>
<reference evidence="10 11" key="1">
    <citation type="submission" date="2024-06" db="EMBL/GenBank/DDBJ databases">
        <title>The Natural Products Discovery Center: Release of the First 8490 Sequenced Strains for Exploring Actinobacteria Biosynthetic Diversity.</title>
        <authorList>
            <person name="Kalkreuter E."/>
            <person name="Kautsar S.A."/>
            <person name="Yang D."/>
            <person name="Bader C.D."/>
            <person name="Teijaro C.N."/>
            <person name="Fluegel L."/>
            <person name="Davis C.M."/>
            <person name="Simpson J.R."/>
            <person name="Lauterbach L."/>
            <person name="Steele A.D."/>
            <person name="Gui C."/>
            <person name="Meng S."/>
            <person name="Li G."/>
            <person name="Viehrig K."/>
            <person name="Ye F."/>
            <person name="Su P."/>
            <person name="Kiefer A.F."/>
            <person name="Nichols A."/>
            <person name="Cepeda A.J."/>
            <person name="Yan W."/>
            <person name="Fan B."/>
            <person name="Jiang Y."/>
            <person name="Adhikari A."/>
            <person name="Zheng C.-J."/>
            <person name="Schuster L."/>
            <person name="Cowan T.M."/>
            <person name="Smanski M.J."/>
            <person name="Chevrette M.G."/>
            <person name="De Carvalho L.P.S."/>
            <person name="Shen B."/>
        </authorList>
    </citation>
    <scope>NUCLEOTIDE SEQUENCE [LARGE SCALE GENOMIC DNA]</scope>
    <source>
        <strain evidence="10 11">NPDC001166</strain>
    </source>
</reference>
<keyword evidence="11" id="KW-1185">Reference proteome</keyword>
<evidence type="ECO:0000256" key="5">
    <source>
        <dbReference type="ARBA" id="ARBA00022889"/>
    </source>
</evidence>
<keyword evidence="2" id="KW-0134">Cell wall</keyword>
<name>A0ABV1UJF9_9ACTN</name>
<feature type="chain" id="PRO_5046907743" evidence="8">
    <location>
        <begin position="30"/>
        <end position="86"/>
    </location>
</feature>
<feature type="domain" description="Chaplin" evidence="9">
    <location>
        <begin position="40"/>
        <end position="80"/>
    </location>
</feature>
<dbReference type="EMBL" id="JBEPAZ010000072">
    <property type="protein sequence ID" value="MER6433872.1"/>
    <property type="molecule type" value="Genomic_DNA"/>
</dbReference>
<evidence type="ECO:0000256" key="8">
    <source>
        <dbReference type="SAM" id="SignalP"/>
    </source>
</evidence>
<evidence type="ECO:0000256" key="2">
    <source>
        <dbReference type="ARBA" id="ARBA00022512"/>
    </source>
</evidence>
<protein>
    <submittedName>
        <fullName evidence="10">Chaplin</fullName>
    </submittedName>
</protein>
<dbReference type="RefSeq" id="WP_352065851.1">
    <property type="nucleotide sequence ID" value="NZ_JBEPAZ010000072.1"/>
</dbReference>
<keyword evidence="3" id="KW-0964">Secreted</keyword>
<evidence type="ECO:0000256" key="4">
    <source>
        <dbReference type="ARBA" id="ARBA00022729"/>
    </source>
</evidence>
<keyword evidence="5" id="KW-0130">Cell adhesion</keyword>
<gene>
    <name evidence="10" type="ORF">ABT272_40150</name>
</gene>
<comment type="caution">
    <text evidence="10">The sequence shown here is derived from an EMBL/GenBank/DDBJ whole genome shotgun (WGS) entry which is preliminary data.</text>
</comment>
<feature type="signal peptide" evidence="8">
    <location>
        <begin position="1"/>
        <end position="29"/>
    </location>
</feature>
<sequence>MLRSVVMRGSGLVAATGLVLLGGAAAASADSGAEAAAVGSPGVLSGNVVEIPVHIPINICGVTVDVVGALNPAFGTLCINEGNGGK</sequence>
<evidence type="ECO:0000313" key="10">
    <source>
        <dbReference type="EMBL" id="MER6433872.1"/>
    </source>
</evidence>
<keyword evidence="6 7" id="KW-0034">Amyloid</keyword>